<keyword evidence="9" id="KW-0282">Flagellum</keyword>
<evidence type="ECO:0000259" key="8">
    <source>
        <dbReference type="Pfam" id="PF02108"/>
    </source>
</evidence>
<dbReference type="PANTHER" id="PTHR34982:SF1">
    <property type="entry name" value="FLAGELLAR ASSEMBLY PROTEIN FLIH"/>
    <property type="match status" value="1"/>
</dbReference>
<dbReference type="PANTHER" id="PTHR34982">
    <property type="entry name" value="YOP PROTEINS TRANSLOCATION PROTEIN L"/>
    <property type="match status" value="1"/>
</dbReference>
<dbReference type="AlphaFoldDB" id="A0A1U7M8W5"/>
<gene>
    <name evidence="9" type="ORF">TICRE_02860</name>
</gene>
<evidence type="ECO:0000256" key="5">
    <source>
        <dbReference type="ARBA" id="ARBA00022927"/>
    </source>
</evidence>
<comment type="similarity">
    <text evidence="2">Belongs to the FliH family.</text>
</comment>
<dbReference type="RefSeq" id="WP_075724377.1">
    <property type="nucleotide sequence ID" value="NZ_LTDM01000003.1"/>
</dbReference>
<evidence type="ECO:0000256" key="4">
    <source>
        <dbReference type="ARBA" id="ARBA00022795"/>
    </source>
</evidence>
<keyword evidence="4" id="KW-1005">Bacterial flagellum biogenesis</keyword>
<feature type="coiled-coil region" evidence="7">
    <location>
        <begin position="78"/>
        <end position="129"/>
    </location>
</feature>
<keyword evidence="5" id="KW-0653">Protein transport</keyword>
<dbReference type="GO" id="GO:0044781">
    <property type="term" value="P:bacterial-type flagellum organization"/>
    <property type="evidence" value="ECO:0007669"/>
    <property type="project" value="UniProtKB-KW"/>
</dbReference>
<protein>
    <submittedName>
        <fullName evidence="9">Flagellar assembly protein H</fullName>
    </submittedName>
</protein>
<reference evidence="9 10" key="1">
    <citation type="submission" date="2016-02" db="EMBL/GenBank/DDBJ databases">
        <title>Genome sequence of Tissierella creatinophila DSM 6911.</title>
        <authorList>
            <person name="Poehlein A."/>
            <person name="Daniel R."/>
        </authorList>
    </citation>
    <scope>NUCLEOTIDE SEQUENCE [LARGE SCALE GENOMIC DNA]</scope>
    <source>
        <strain evidence="9 10">DSM 6911</strain>
    </source>
</reference>
<keyword evidence="10" id="KW-1185">Reference proteome</keyword>
<sequence length="255" mass="30099">MESSYKIIKRNYISSSDDEFFIDTAFEEIEEEKEDIDLYHEYIEETIGDEEKLKLLNDIDQYKKRVISEIESERKNILEIARIQAQKQAIEIREAAKEQGYDEGYARAIEDAKEEASIIKEKALDLIRETKEYRDNYLRENEKNIYNLAKTMSENIIDHIIDIEDENILLLIRPVLVEYLKEEDIIITSDARGKALLQKNRSKMEELCPNTRFIFLEDKSIDKNGFVIESEEQIVDLQIKVQLQNMLKEISDSDE</sequence>
<keyword evidence="6" id="KW-1006">Bacterial flagellum protein export</keyword>
<dbReference type="InterPro" id="IPR018035">
    <property type="entry name" value="Flagellar_FliH/T3SS_HrpE"/>
</dbReference>
<feature type="domain" description="Flagellar assembly protein FliH/Type III secretion system HrpE" evidence="8">
    <location>
        <begin position="121"/>
        <end position="245"/>
    </location>
</feature>
<proteinExistence type="inferred from homology"/>
<dbReference type="OrthoDB" id="19020at2"/>
<keyword evidence="9" id="KW-0966">Cell projection</keyword>
<evidence type="ECO:0000313" key="9">
    <source>
        <dbReference type="EMBL" id="OLS03773.1"/>
    </source>
</evidence>
<evidence type="ECO:0000256" key="7">
    <source>
        <dbReference type="SAM" id="Coils"/>
    </source>
</evidence>
<organism evidence="9 10">
    <name type="scientific">Tissierella creatinophila DSM 6911</name>
    <dbReference type="NCBI Taxonomy" id="1123403"/>
    <lineage>
        <taxon>Bacteria</taxon>
        <taxon>Bacillati</taxon>
        <taxon>Bacillota</taxon>
        <taxon>Tissierellia</taxon>
        <taxon>Tissierellales</taxon>
        <taxon>Tissierellaceae</taxon>
        <taxon>Tissierella</taxon>
    </lineage>
</organism>
<accession>A0A1U7M8W5</accession>
<evidence type="ECO:0000256" key="6">
    <source>
        <dbReference type="ARBA" id="ARBA00023225"/>
    </source>
</evidence>
<comment type="caution">
    <text evidence="9">The sequence shown here is derived from an EMBL/GenBank/DDBJ whole genome shotgun (WGS) entry which is preliminary data.</text>
</comment>
<evidence type="ECO:0000256" key="3">
    <source>
        <dbReference type="ARBA" id="ARBA00022448"/>
    </source>
</evidence>
<dbReference type="InterPro" id="IPR051472">
    <property type="entry name" value="T3SS_Stator/FliH"/>
</dbReference>
<evidence type="ECO:0000256" key="1">
    <source>
        <dbReference type="ARBA" id="ARBA00003041"/>
    </source>
</evidence>
<dbReference type="GO" id="GO:0005829">
    <property type="term" value="C:cytosol"/>
    <property type="evidence" value="ECO:0007669"/>
    <property type="project" value="TreeGrafter"/>
</dbReference>
<evidence type="ECO:0000313" key="10">
    <source>
        <dbReference type="Proteomes" id="UP000186112"/>
    </source>
</evidence>
<dbReference type="Pfam" id="PF02108">
    <property type="entry name" value="FliH"/>
    <property type="match status" value="1"/>
</dbReference>
<comment type="function">
    <text evidence="1">Needed for flagellar regrowth and assembly.</text>
</comment>
<name>A0A1U7M8W5_TISCR</name>
<dbReference type="Proteomes" id="UP000186112">
    <property type="component" value="Unassembled WGS sequence"/>
</dbReference>
<keyword evidence="7" id="KW-0175">Coiled coil</keyword>
<dbReference type="GO" id="GO:0015031">
    <property type="term" value="P:protein transport"/>
    <property type="evidence" value="ECO:0007669"/>
    <property type="project" value="UniProtKB-KW"/>
</dbReference>
<dbReference type="EMBL" id="LTDM01000003">
    <property type="protein sequence ID" value="OLS03773.1"/>
    <property type="molecule type" value="Genomic_DNA"/>
</dbReference>
<keyword evidence="9" id="KW-0969">Cilium</keyword>
<keyword evidence="3" id="KW-0813">Transport</keyword>
<evidence type="ECO:0000256" key="2">
    <source>
        <dbReference type="ARBA" id="ARBA00006602"/>
    </source>
</evidence>